<dbReference type="Pfam" id="PF00225">
    <property type="entry name" value="Kinesin"/>
    <property type="match status" value="1"/>
</dbReference>
<dbReference type="Proteomes" id="UP000007014">
    <property type="component" value="Chromosome 15"/>
</dbReference>
<keyword evidence="11" id="KW-1185">Reference proteome</keyword>
<evidence type="ECO:0000313" key="11">
    <source>
        <dbReference type="Proteomes" id="UP000007014"/>
    </source>
</evidence>
<dbReference type="OMA" id="VQTELYI"/>
<feature type="coiled-coil region" evidence="8">
    <location>
        <begin position="1057"/>
        <end position="1235"/>
    </location>
</feature>
<keyword evidence="3 7" id="KW-0067">ATP-binding</keyword>
<dbReference type="InterPro" id="IPR044986">
    <property type="entry name" value="KIF15/KIN-12"/>
</dbReference>
<dbReference type="PROSITE" id="PS50067">
    <property type="entry name" value="KINESIN_MOTOR_2"/>
    <property type="match status" value="1"/>
</dbReference>
<dbReference type="eggNOG" id="KOG4280">
    <property type="taxonomic scope" value="Eukaryota"/>
</dbReference>
<accession>M1V5X9</accession>
<dbReference type="OrthoDB" id="3176171at2759"/>
<evidence type="ECO:0000256" key="6">
    <source>
        <dbReference type="ARBA" id="ARBA00034488"/>
    </source>
</evidence>
<name>M1V5X9_CYAM1</name>
<dbReference type="PRINTS" id="PR00380">
    <property type="entry name" value="KINESINHEAVY"/>
</dbReference>
<dbReference type="InterPro" id="IPR001752">
    <property type="entry name" value="Kinesin_motor_dom"/>
</dbReference>
<gene>
    <name evidence="10" type="ORF">CYME_CMO070C</name>
</gene>
<evidence type="ECO:0000256" key="4">
    <source>
        <dbReference type="ARBA" id="ARBA00023054"/>
    </source>
</evidence>
<evidence type="ECO:0000256" key="8">
    <source>
        <dbReference type="SAM" id="Coils"/>
    </source>
</evidence>
<feature type="binding site" evidence="7">
    <location>
        <begin position="131"/>
        <end position="138"/>
    </location>
    <ligand>
        <name>ATP</name>
        <dbReference type="ChEBI" id="CHEBI:30616"/>
    </ligand>
</feature>
<dbReference type="SMART" id="SM00129">
    <property type="entry name" value="KISc"/>
    <property type="match status" value="1"/>
</dbReference>
<dbReference type="Gramene" id="CMO070CT">
    <property type="protein sequence ID" value="CMO070CT"/>
    <property type="gene ID" value="CMO070C"/>
</dbReference>
<reference evidence="10 11" key="1">
    <citation type="journal article" date="2004" name="Nature">
        <title>Genome sequence of the ultrasmall unicellular red alga Cyanidioschyzon merolae 10D.</title>
        <authorList>
            <person name="Matsuzaki M."/>
            <person name="Misumi O."/>
            <person name="Shin-i T."/>
            <person name="Maruyama S."/>
            <person name="Takahara M."/>
            <person name="Miyagishima S."/>
            <person name="Mori T."/>
            <person name="Nishida K."/>
            <person name="Yagisawa F."/>
            <person name="Nishida K."/>
            <person name="Yoshida Y."/>
            <person name="Nishimura Y."/>
            <person name="Nakao S."/>
            <person name="Kobayashi T."/>
            <person name="Momoyama Y."/>
            <person name="Higashiyama T."/>
            <person name="Minoda A."/>
            <person name="Sano M."/>
            <person name="Nomoto H."/>
            <person name="Oishi K."/>
            <person name="Hayashi H."/>
            <person name="Ohta F."/>
            <person name="Nishizaka S."/>
            <person name="Haga S."/>
            <person name="Miura S."/>
            <person name="Morishita T."/>
            <person name="Kabeya Y."/>
            <person name="Terasawa K."/>
            <person name="Suzuki Y."/>
            <person name="Ishii Y."/>
            <person name="Asakawa S."/>
            <person name="Takano H."/>
            <person name="Ohta N."/>
            <person name="Kuroiwa H."/>
            <person name="Tanaka K."/>
            <person name="Shimizu N."/>
            <person name="Sugano S."/>
            <person name="Sato N."/>
            <person name="Nozaki H."/>
            <person name="Ogasawara N."/>
            <person name="Kohara Y."/>
            <person name="Kuroiwa T."/>
        </authorList>
    </citation>
    <scope>NUCLEOTIDE SEQUENCE [LARGE SCALE GENOMIC DNA]</scope>
    <source>
        <strain evidence="10 11">10D</strain>
    </source>
</reference>
<protein>
    <submittedName>
        <fullName evidence="10">Kinesin-related protein</fullName>
    </submittedName>
</protein>
<evidence type="ECO:0000256" key="7">
    <source>
        <dbReference type="PROSITE-ProRule" id="PRU00283"/>
    </source>
</evidence>
<dbReference type="KEGG" id="cme:CYME_CMO070C"/>
<dbReference type="SUPFAM" id="SSF52540">
    <property type="entry name" value="P-loop containing nucleoside triphosphate hydrolases"/>
    <property type="match status" value="1"/>
</dbReference>
<evidence type="ECO:0000256" key="1">
    <source>
        <dbReference type="ARBA" id="ARBA00022701"/>
    </source>
</evidence>
<dbReference type="FunFam" id="3.40.850.10:FF:000082">
    <property type="entry name" value="OSM3-like kinesin"/>
    <property type="match status" value="1"/>
</dbReference>
<dbReference type="GO" id="GO:0005874">
    <property type="term" value="C:microtubule"/>
    <property type="evidence" value="ECO:0007669"/>
    <property type="project" value="UniProtKB-KW"/>
</dbReference>
<dbReference type="PANTHER" id="PTHR37739">
    <property type="entry name" value="KINESIN-LIKE PROTEIN KIN-12D"/>
    <property type="match status" value="1"/>
</dbReference>
<dbReference type="PANTHER" id="PTHR37739:SF8">
    <property type="entry name" value="KINESIN-LIKE PROTEIN KIN-12D"/>
    <property type="match status" value="1"/>
</dbReference>
<reference evidence="10 11" key="2">
    <citation type="journal article" date="2007" name="BMC Biol.">
        <title>A 100%-complete sequence reveals unusually simple genomic features in the hot-spring red alga Cyanidioschyzon merolae.</title>
        <authorList>
            <person name="Nozaki H."/>
            <person name="Takano H."/>
            <person name="Misumi O."/>
            <person name="Terasawa K."/>
            <person name="Matsuzaki M."/>
            <person name="Maruyama S."/>
            <person name="Nishida K."/>
            <person name="Yagisawa F."/>
            <person name="Yoshida Y."/>
            <person name="Fujiwara T."/>
            <person name="Takio S."/>
            <person name="Tamura K."/>
            <person name="Chung S.J."/>
            <person name="Nakamura S."/>
            <person name="Kuroiwa H."/>
            <person name="Tanaka K."/>
            <person name="Sato N."/>
            <person name="Kuroiwa T."/>
        </authorList>
    </citation>
    <scope>NUCLEOTIDE SEQUENCE [LARGE SCALE GENOMIC DNA]</scope>
    <source>
        <strain evidence="10 11">10D</strain>
    </source>
</reference>
<dbReference type="InterPro" id="IPR036961">
    <property type="entry name" value="Kinesin_motor_dom_sf"/>
</dbReference>
<feature type="coiled-coil region" evidence="8">
    <location>
        <begin position="631"/>
        <end position="679"/>
    </location>
</feature>
<evidence type="ECO:0000256" key="3">
    <source>
        <dbReference type="ARBA" id="ARBA00022840"/>
    </source>
</evidence>
<dbReference type="Gene3D" id="1.20.120.330">
    <property type="entry name" value="Nucleotidyltransferases domain 2"/>
    <property type="match status" value="1"/>
</dbReference>
<evidence type="ECO:0000313" key="10">
    <source>
        <dbReference type="EMBL" id="BAM81450.1"/>
    </source>
</evidence>
<dbReference type="STRING" id="280699.M1V5X9"/>
<dbReference type="GeneID" id="16995557"/>
<evidence type="ECO:0000256" key="2">
    <source>
        <dbReference type="ARBA" id="ARBA00022741"/>
    </source>
</evidence>
<organism evidence="10 11">
    <name type="scientific">Cyanidioschyzon merolae (strain NIES-3377 / 10D)</name>
    <name type="common">Unicellular red alga</name>
    <dbReference type="NCBI Taxonomy" id="280699"/>
    <lineage>
        <taxon>Eukaryota</taxon>
        <taxon>Rhodophyta</taxon>
        <taxon>Bangiophyceae</taxon>
        <taxon>Cyanidiales</taxon>
        <taxon>Cyanidiaceae</taxon>
        <taxon>Cyanidioschyzon</taxon>
    </lineage>
</organism>
<dbReference type="GO" id="GO:0003777">
    <property type="term" value="F:microtubule motor activity"/>
    <property type="evidence" value="ECO:0007669"/>
    <property type="project" value="InterPro"/>
</dbReference>
<keyword evidence="4 8" id="KW-0175">Coiled coil</keyword>
<keyword evidence="5 7" id="KW-0505">Motor protein</keyword>
<feature type="coiled-coil region" evidence="8">
    <location>
        <begin position="459"/>
        <end position="486"/>
    </location>
</feature>
<dbReference type="InterPro" id="IPR019821">
    <property type="entry name" value="Kinesin_motor_CS"/>
</dbReference>
<evidence type="ECO:0000259" key="9">
    <source>
        <dbReference type="PROSITE" id="PS50067"/>
    </source>
</evidence>
<dbReference type="InterPro" id="IPR027417">
    <property type="entry name" value="P-loop_NTPase"/>
</dbReference>
<dbReference type="EMBL" id="AP006497">
    <property type="protein sequence ID" value="BAM81450.1"/>
    <property type="molecule type" value="Genomic_DNA"/>
</dbReference>
<dbReference type="Gene3D" id="3.40.850.10">
    <property type="entry name" value="Kinesin motor domain"/>
    <property type="match status" value="1"/>
</dbReference>
<proteinExistence type="inferred from homology"/>
<comment type="similarity">
    <text evidence="6">Belongs to the TRAFAC class myosin-kinesin ATPase superfamily. Kinesin family. KIN-12 subfamily.</text>
</comment>
<dbReference type="GO" id="GO:0008017">
    <property type="term" value="F:microtubule binding"/>
    <property type="evidence" value="ECO:0007669"/>
    <property type="project" value="InterPro"/>
</dbReference>
<dbReference type="RefSeq" id="XP_005537486.1">
    <property type="nucleotide sequence ID" value="XM_005537429.1"/>
</dbReference>
<sequence>MADDKENQPRRTLYPNESTKLFGEGHDVRECQSNGDASSETWVDGCSDAIRVVLRVRPLTPAEHERSQRTCLELDSATNSVLIGTNNDLRRFTYDHVASPEVDQAQMFYLVGRPIADSALDGYNGTVFAYGQTGSGKTYTMQGDVYTNKESEEKDNRGLMPRLFEYIFAQIARREREHSATRYLVRCSYLEVYNEVVTDLLDPLSTNLAIREDFRNGVSVEGLSEELVSNADDCLHVLERGLSNRHIGSTSMNRESSRSHSVFIMVIESETTNETRVTTRRRSRLNLVDLAGSERQKLARTSGQTLREAGNINKSLSALGNVINALVDIANGKERHIHYRDSKLTFLLKDSLGGNTKTTMIATVSPSEQNFAETLSTLKFAQRAKYIKNKVVVNEHLSSNNIAALQAEITRLRQLVTSAGIPVDADVSKVGWIVARQSVPGIDCEKMHLQRIGDLERLLLEALDRARYHQEQYQALERQNEALNTACRKRDKVLQQNKMILRLRDAALERVRSSGEVYPTSEELLKEIEILREQIEHHPQVTSYAVENMRLQERIRVLESLVPADQDQSAFVKLERFVEQLRIAYQACCEEKNSLHKKLHELVYAELEPLDQAEKTHNRFIALELYKWREKERFEQQVEEARSECRQAMLKYEHAQRELETLRTKFKQVEQAYEEKRAACVEMETALSTLRLQHDKQTDIEQKILILSDELRESRERCQSLETDAAALEQECDRLRAVLNDTKDRLQHTETEKEALEQQRNQLEKRLEQLEKDGQHMRQEAAERAQAMEAAHNAALTDLESRLANVQMELESQLERNCALQDQIDQLQSETDYHRGRYQEAQRELANAQEQVKGLESKLAQSNATVEELRASQCQQAASHDEQLRSALRQQRSAETALQQERETLHRLQSDHEQLLARHETIQQELRESRDMIQRLRVGMQAAQHEAHAQQEARLALERRVTDLEQERAQGCERVATLEQDLTSVRQRADEASTEAAARISELIQELERKHSALTRAQLALAETVAKADLERKQLADEHAERLRARDRLLAQSEVETAKLRQGIENLQASVAEYRNEQRELHRLAAQERQQRKMLEDDWEKQRRQYARDMDALRKRLEAAESETRMRCDAQADAQREIACIRQQAEAYQQKLAHAEKHRAQLENRLVMLERDKQRLVAENRHANEALIRAQAQFEALEREHRQTSEALEKERVALASLQTEFEQLQIMCERLEEENTKLGGHHNLRQRIHHHIRVKEENAVLRKERDRIAAELDACRARLAELENAPGTS</sequence>
<evidence type="ECO:0000256" key="5">
    <source>
        <dbReference type="ARBA" id="ARBA00023175"/>
    </source>
</evidence>
<feature type="coiled-coil region" evidence="8">
    <location>
        <begin position="704"/>
        <end position="1017"/>
    </location>
</feature>
<feature type="domain" description="Kinesin motor" evidence="9">
    <location>
        <begin position="49"/>
        <end position="387"/>
    </location>
</feature>
<dbReference type="HOGENOM" id="CLU_262341_0_0_1"/>
<dbReference type="GO" id="GO:0007018">
    <property type="term" value="P:microtubule-based movement"/>
    <property type="evidence" value="ECO:0007669"/>
    <property type="project" value="InterPro"/>
</dbReference>
<dbReference type="PROSITE" id="PS00411">
    <property type="entry name" value="KINESIN_MOTOR_1"/>
    <property type="match status" value="1"/>
</dbReference>
<keyword evidence="2 7" id="KW-0547">Nucleotide-binding</keyword>
<keyword evidence="1" id="KW-0493">Microtubule</keyword>
<dbReference type="GO" id="GO:0005524">
    <property type="term" value="F:ATP binding"/>
    <property type="evidence" value="ECO:0007669"/>
    <property type="project" value="UniProtKB-UniRule"/>
</dbReference>